<proteinExistence type="inferred from homology"/>
<dbReference type="RefSeq" id="WP_014356217.1">
    <property type="nucleotide sequence ID" value="NC_016894.1"/>
</dbReference>
<reference evidence="6 7" key="2">
    <citation type="journal article" date="2012" name="PLoS ONE">
        <title>An ancient pathway combining carbon dioxide fixation with the generation and utilization of a sodium ion gradient for ATP synthesis.</title>
        <authorList>
            <person name="Poehlein A."/>
            <person name="Schmidt S."/>
            <person name="Kaster A.K."/>
            <person name="Goenrich M."/>
            <person name="Vollmers J."/>
            <person name="Thurmer A."/>
            <person name="Bertsch J."/>
            <person name="Schuchmann K."/>
            <person name="Voigt B."/>
            <person name="Hecker M."/>
            <person name="Daniel R."/>
            <person name="Thauer R.K."/>
            <person name="Gottschalk G."/>
            <person name="Muller V."/>
        </authorList>
    </citation>
    <scope>NUCLEOTIDE SEQUENCE [LARGE SCALE GENOMIC DNA]</scope>
    <source>
        <strain evidence="7">ATCC 29683 / DSM 1030 / JCM 2381 / KCTC 1655 / WB1</strain>
    </source>
</reference>
<keyword evidence="4" id="KW-0804">Transcription</keyword>
<keyword evidence="7" id="KW-1185">Reference proteome</keyword>
<comment type="similarity">
    <text evidence="1">Belongs to the LysR transcriptional regulatory family.</text>
</comment>
<reference evidence="7" key="1">
    <citation type="submission" date="2011-07" db="EMBL/GenBank/DDBJ databases">
        <title>Complete genome sequence of Acetobacterium woodii.</title>
        <authorList>
            <person name="Poehlein A."/>
            <person name="Schmidt S."/>
            <person name="Kaster A.-K."/>
            <person name="Goenrich M."/>
            <person name="Vollmers J."/>
            <person name="Thuermer A."/>
            <person name="Gottschalk G."/>
            <person name="Thauer R.K."/>
            <person name="Daniel R."/>
            <person name="Mueller V."/>
        </authorList>
    </citation>
    <scope>NUCLEOTIDE SEQUENCE [LARGE SCALE GENOMIC DNA]</scope>
    <source>
        <strain evidence="7">ATCC 29683 / DSM 1030 / JCM 2381 / KCTC 1655 / WB1</strain>
    </source>
</reference>
<keyword evidence="3" id="KW-0238">DNA-binding</keyword>
<dbReference type="Gene3D" id="3.40.190.10">
    <property type="entry name" value="Periplasmic binding protein-like II"/>
    <property type="match status" value="2"/>
</dbReference>
<accession>H6LIP3</accession>
<dbReference type="EMBL" id="CP002987">
    <property type="protein sequence ID" value="AFA48617.1"/>
    <property type="molecule type" value="Genomic_DNA"/>
</dbReference>
<feature type="domain" description="LysR substrate-binding" evidence="5">
    <location>
        <begin position="48"/>
        <end position="241"/>
    </location>
</feature>
<dbReference type="GO" id="GO:0003677">
    <property type="term" value="F:DNA binding"/>
    <property type="evidence" value="ECO:0007669"/>
    <property type="project" value="UniProtKB-KW"/>
</dbReference>
<dbReference type="STRING" id="931626.Awo_c18380"/>
<protein>
    <submittedName>
        <fullName evidence="6">Transcriptional regulator</fullName>
    </submittedName>
</protein>
<dbReference type="KEGG" id="awo:Awo_c18380"/>
<dbReference type="SUPFAM" id="SSF53850">
    <property type="entry name" value="Periplasmic binding protein-like II"/>
    <property type="match status" value="1"/>
</dbReference>
<dbReference type="OrthoDB" id="1652954at2"/>
<evidence type="ECO:0000259" key="5">
    <source>
        <dbReference type="Pfam" id="PF03466"/>
    </source>
</evidence>
<evidence type="ECO:0000313" key="6">
    <source>
        <dbReference type="EMBL" id="AFA48617.1"/>
    </source>
</evidence>
<gene>
    <name evidence="6" type="ordered locus">Awo_c18380</name>
</gene>
<dbReference type="InterPro" id="IPR005119">
    <property type="entry name" value="LysR_subst-bd"/>
</dbReference>
<dbReference type="HOGENOM" id="CLU_039613_6_2_9"/>
<dbReference type="CDD" id="cd08414">
    <property type="entry name" value="PBP2_LTTR_aromatics_like"/>
    <property type="match status" value="1"/>
</dbReference>
<name>H6LIP3_ACEWD</name>
<organism evidence="6 7">
    <name type="scientific">Acetobacterium woodii (strain ATCC 29683 / DSM 1030 / JCM 2381 / KCTC 1655 / WB1)</name>
    <dbReference type="NCBI Taxonomy" id="931626"/>
    <lineage>
        <taxon>Bacteria</taxon>
        <taxon>Bacillati</taxon>
        <taxon>Bacillota</taxon>
        <taxon>Clostridia</taxon>
        <taxon>Eubacteriales</taxon>
        <taxon>Eubacteriaceae</taxon>
        <taxon>Acetobacterium</taxon>
    </lineage>
</organism>
<dbReference type="Pfam" id="PF03466">
    <property type="entry name" value="LysR_substrate"/>
    <property type="match status" value="1"/>
</dbReference>
<evidence type="ECO:0000256" key="2">
    <source>
        <dbReference type="ARBA" id="ARBA00023015"/>
    </source>
</evidence>
<evidence type="ECO:0000256" key="1">
    <source>
        <dbReference type="ARBA" id="ARBA00009437"/>
    </source>
</evidence>
<dbReference type="AlphaFoldDB" id="H6LIP3"/>
<evidence type="ECO:0000256" key="4">
    <source>
        <dbReference type="ARBA" id="ARBA00023163"/>
    </source>
</evidence>
<evidence type="ECO:0000256" key="3">
    <source>
        <dbReference type="ARBA" id="ARBA00023125"/>
    </source>
</evidence>
<dbReference type="eggNOG" id="COG0583">
    <property type="taxonomic scope" value="Bacteria"/>
</dbReference>
<dbReference type="PANTHER" id="PTHR30346:SF0">
    <property type="entry name" value="HCA OPERON TRANSCRIPTIONAL ACTIVATOR HCAR"/>
    <property type="match status" value="1"/>
</dbReference>
<evidence type="ECO:0000313" key="7">
    <source>
        <dbReference type="Proteomes" id="UP000007177"/>
    </source>
</evidence>
<dbReference type="Proteomes" id="UP000007177">
    <property type="component" value="Chromosome"/>
</dbReference>
<dbReference type="GO" id="GO:0003700">
    <property type="term" value="F:DNA-binding transcription factor activity"/>
    <property type="evidence" value="ECO:0007669"/>
    <property type="project" value="TreeGrafter"/>
</dbReference>
<dbReference type="PANTHER" id="PTHR30346">
    <property type="entry name" value="TRANSCRIPTIONAL DUAL REGULATOR HCAR-RELATED"/>
    <property type="match status" value="1"/>
</dbReference>
<sequence>MSWDLNFFSRKNRSVQLTEAGRDFYEHIDYIVNKYEEAVEHGLRTATGKSGEIRLGVPDCIMGMSLIPAFRIFQSAYPQLNLKVVIVPPHKIMQAINTREIDAAIGFPYEFESNTALQYRIFRKDKLLVAMAQNHPLAASLNLSLEELNTQTVTVVHPQKAPLIHQYMCTIWAKVGFSPNKVIHATTLDDAIIEVALGNAIMLITEHSKSFCNTSLVFHNPRDLDGLNVDIAIAWNKNRDNSIIKGLIWALLE</sequence>
<keyword evidence="2" id="KW-0805">Transcription regulation</keyword>
<dbReference type="GO" id="GO:0032993">
    <property type="term" value="C:protein-DNA complex"/>
    <property type="evidence" value="ECO:0007669"/>
    <property type="project" value="TreeGrafter"/>
</dbReference>